<feature type="compositionally biased region" description="Basic and acidic residues" evidence="1">
    <location>
        <begin position="73"/>
        <end position="88"/>
    </location>
</feature>
<feature type="compositionally biased region" description="Basic and acidic residues" evidence="1">
    <location>
        <begin position="101"/>
        <end position="115"/>
    </location>
</feature>
<evidence type="ECO:0000313" key="3">
    <source>
        <dbReference type="Proteomes" id="UP000755585"/>
    </source>
</evidence>
<feature type="region of interest" description="Disordered" evidence="1">
    <location>
        <begin position="1"/>
        <end position="115"/>
    </location>
</feature>
<keyword evidence="3" id="KW-1185">Reference proteome</keyword>
<protein>
    <recommendedName>
        <fullName evidence="4">Bacterial CdiA-CT RNAse A domain-containing protein</fullName>
    </recommendedName>
</protein>
<dbReference type="Proteomes" id="UP000755585">
    <property type="component" value="Unassembled WGS sequence"/>
</dbReference>
<dbReference type="EMBL" id="JAGINT010000002">
    <property type="protein sequence ID" value="MBP2353744.1"/>
    <property type="molecule type" value="Genomic_DNA"/>
</dbReference>
<comment type="caution">
    <text evidence="2">The sequence shown here is derived from an EMBL/GenBank/DDBJ whole genome shotgun (WGS) entry which is preliminary data.</text>
</comment>
<gene>
    <name evidence="2" type="ORF">JOF29_004854</name>
</gene>
<proteinExistence type="predicted"/>
<name>A0ABS4UQ65_9ACTN</name>
<sequence>MRRDPIFTRDGWGIDAPPSRPNDSPQEEPEPQPDSDEPDSPDQNDEESPDKPASSDDSGQIRRFALDAEIDGEPVRSRFDHWDPERLAMPRPPKPDTPAPSDRRPEVGDRRAEDERNGVAYIAARQEARPWLAPAANCEPIVQSVYASIDQSKGHGHIRHGAMGSDELQARRVAFNEDPAQADPDQRAAGVDGLDDSKQHYCGKDSTRVNDATALAAIYVMASEHPKVRAILDQPFDNNMQPRDIVVPIVELLGPNGHEVCSGFTLKGWPEAKVARKEWLEAKRSGADVSDVPSPEVERIPTFEGGDIKIVFKRNPETQSYGIYTLFPRPFDE</sequence>
<reference evidence="2 3" key="1">
    <citation type="submission" date="2021-03" db="EMBL/GenBank/DDBJ databases">
        <title>Sequencing the genomes of 1000 actinobacteria strains.</title>
        <authorList>
            <person name="Klenk H.-P."/>
        </authorList>
    </citation>
    <scope>NUCLEOTIDE SEQUENCE [LARGE SCALE GENOMIC DNA]</scope>
    <source>
        <strain evidence="2 3">DSM 18824</strain>
    </source>
</reference>
<organism evidence="2 3">
    <name type="scientific">Kribbella aluminosa</name>
    <dbReference type="NCBI Taxonomy" id="416017"/>
    <lineage>
        <taxon>Bacteria</taxon>
        <taxon>Bacillati</taxon>
        <taxon>Actinomycetota</taxon>
        <taxon>Actinomycetes</taxon>
        <taxon>Propionibacteriales</taxon>
        <taxon>Kribbellaceae</taxon>
        <taxon>Kribbella</taxon>
    </lineage>
</organism>
<accession>A0ABS4UQ65</accession>
<feature type="compositionally biased region" description="Acidic residues" evidence="1">
    <location>
        <begin position="25"/>
        <end position="48"/>
    </location>
</feature>
<evidence type="ECO:0008006" key="4">
    <source>
        <dbReference type="Google" id="ProtNLM"/>
    </source>
</evidence>
<dbReference type="RefSeq" id="WP_209696660.1">
    <property type="nucleotide sequence ID" value="NZ_BAAAVU010000001.1"/>
</dbReference>
<evidence type="ECO:0000256" key="1">
    <source>
        <dbReference type="SAM" id="MobiDB-lite"/>
    </source>
</evidence>
<evidence type="ECO:0000313" key="2">
    <source>
        <dbReference type="EMBL" id="MBP2353744.1"/>
    </source>
</evidence>